<comment type="similarity">
    <text evidence="2 13">Belongs to the type III secretion exporter family.</text>
</comment>
<dbReference type="Proteomes" id="UP001319121">
    <property type="component" value="Chromosome"/>
</dbReference>
<accession>A0AAN1SY49</accession>
<feature type="region of interest" description="Disordered" evidence="14">
    <location>
        <begin position="355"/>
        <end position="393"/>
    </location>
</feature>
<evidence type="ECO:0000256" key="7">
    <source>
        <dbReference type="ARBA" id="ARBA00022795"/>
    </source>
</evidence>
<evidence type="ECO:0000256" key="5">
    <source>
        <dbReference type="ARBA" id="ARBA00022475"/>
    </source>
</evidence>
<evidence type="ECO:0000256" key="1">
    <source>
        <dbReference type="ARBA" id="ARBA00004651"/>
    </source>
</evidence>
<keyword evidence="6 13" id="KW-0812">Transmembrane</keyword>
<keyword evidence="4 13" id="KW-0813">Transport</keyword>
<dbReference type="KEGG" id="fku:FGKAn22_04390"/>
<dbReference type="InterPro" id="IPR006136">
    <property type="entry name" value="FlhB"/>
</dbReference>
<protein>
    <recommendedName>
        <fullName evidence="3 13">Flagellar biosynthetic protein FlhB</fullName>
    </recommendedName>
</protein>
<keyword evidence="7 13" id="KW-1005">Bacterial flagellum biogenesis</keyword>
<dbReference type="AlphaFoldDB" id="A0AAN1SY49"/>
<evidence type="ECO:0000313" key="16">
    <source>
        <dbReference type="Proteomes" id="UP001319121"/>
    </source>
</evidence>
<comment type="subcellular location">
    <subcellularLocation>
        <location evidence="1">Cell membrane</location>
        <topology evidence="1">Multi-pass membrane protein</topology>
    </subcellularLocation>
</comment>
<keyword evidence="15" id="KW-0966">Cell projection</keyword>
<comment type="function">
    <text evidence="12 13">Required for formation of the rod structure in the basal body of the flagellar apparatus. Together with FliI and FliH, may constitute the export apparatus of flagellin.</text>
</comment>
<keyword evidence="16" id="KW-1185">Reference proteome</keyword>
<evidence type="ECO:0000256" key="2">
    <source>
        <dbReference type="ARBA" id="ARBA00010690"/>
    </source>
</evidence>
<dbReference type="PRINTS" id="PR00950">
    <property type="entry name" value="TYPE3IMSPROT"/>
</dbReference>
<evidence type="ECO:0000256" key="4">
    <source>
        <dbReference type="ARBA" id="ARBA00022448"/>
    </source>
</evidence>
<dbReference type="GO" id="GO:0005886">
    <property type="term" value="C:plasma membrane"/>
    <property type="evidence" value="ECO:0007669"/>
    <property type="project" value="UniProtKB-SubCell"/>
</dbReference>
<organism evidence="15 16">
    <name type="scientific">Ferrigenium kumadai</name>
    <dbReference type="NCBI Taxonomy" id="1682490"/>
    <lineage>
        <taxon>Bacteria</taxon>
        <taxon>Pseudomonadati</taxon>
        <taxon>Pseudomonadota</taxon>
        <taxon>Betaproteobacteria</taxon>
        <taxon>Nitrosomonadales</taxon>
        <taxon>Gallionellaceae</taxon>
        <taxon>Ferrigenium</taxon>
    </lineage>
</organism>
<feature type="region of interest" description="Disordered" evidence="14">
    <location>
        <begin position="1"/>
        <end position="26"/>
    </location>
</feature>
<feature type="compositionally biased region" description="Basic and acidic residues" evidence="14">
    <location>
        <begin position="7"/>
        <end position="26"/>
    </location>
</feature>
<keyword evidence="11 13" id="KW-1006">Bacterial flagellum protein export</keyword>
<evidence type="ECO:0000256" key="10">
    <source>
        <dbReference type="ARBA" id="ARBA00023136"/>
    </source>
</evidence>
<evidence type="ECO:0000256" key="3">
    <source>
        <dbReference type="ARBA" id="ARBA00021622"/>
    </source>
</evidence>
<evidence type="ECO:0000256" key="14">
    <source>
        <dbReference type="SAM" id="MobiDB-lite"/>
    </source>
</evidence>
<dbReference type="NCBIfam" id="TIGR00328">
    <property type="entry name" value="flhB"/>
    <property type="match status" value="1"/>
</dbReference>
<dbReference type="PANTHER" id="PTHR30531">
    <property type="entry name" value="FLAGELLAR BIOSYNTHETIC PROTEIN FLHB"/>
    <property type="match status" value="1"/>
</dbReference>
<evidence type="ECO:0000256" key="13">
    <source>
        <dbReference type="RuleBase" id="RU364091"/>
    </source>
</evidence>
<dbReference type="Gene3D" id="6.10.250.2080">
    <property type="match status" value="1"/>
</dbReference>
<evidence type="ECO:0000256" key="8">
    <source>
        <dbReference type="ARBA" id="ARBA00022927"/>
    </source>
</evidence>
<dbReference type="GO" id="GO:0009306">
    <property type="term" value="P:protein secretion"/>
    <property type="evidence" value="ECO:0007669"/>
    <property type="project" value="InterPro"/>
</dbReference>
<evidence type="ECO:0000256" key="11">
    <source>
        <dbReference type="ARBA" id="ARBA00023225"/>
    </source>
</evidence>
<dbReference type="RefSeq" id="WP_212786361.1">
    <property type="nucleotide sequence ID" value="NZ_AP019536.1"/>
</dbReference>
<dbReference type="Gene3D" id="3.40.1690.10">
    <property type="entry name" value="secretion proteins EscU"/>
    <property type="match status" value="1"/>
</dbReference>
<reference evidence="15 16" key="1">
    <citation type="submission" date="2019-03" db="EMBL/GenBank/DDBJ databases">
        <title>Complete genome sequence of Ferrigenium kumadai strain An22, a microaerophilic iron-oxidizing bacterium isolated from a paddy field soil.</title>
        <authorList>
            <person name="Watanabe T."/>
            <person name="Asakawa S."/>
        </authorList>
    </citation>
    <scope>NUCLEOTIDE SEQUENCE [LARGE SCALE GENOMIC DNA]</scope>
    <source>
        <strain evidence="15 16">An22</strain>
    </source>
</reference>
<keyword evidence="15" id="KW-0969">Cilium</keyword>
<keyword evidence="9 13" id="KW-1133">Transmembrane helix</keyword>
<sequence>MAEDSDLEKTEQPSQRRLDQAREKGQVARSRELSTFAVLLAGGGTLWFMGDTFTQHMVKLLHDGLTLDREMAFNPSLMTLRLYDLSLEVLITFAPLLLAVLLAAAFSPMLLNGWIFSAQALQPQFSRMNPISGIGRMFSANSLVELAKAIAKSLLIGGVAAWVIWHNKDAVMALGAQSAVDAIPEMGHLVGSSFMMIVGAMLLIVLIDVPFQLWDHNKKLMMTKEEVRQESKESEGDPMVKGRIRQLQREAARRRMMAAIPTADVVVTNPTHYAVALKYAETGMRAPVVVAKGSHLMALRIREIARENHVPILEAPPLARALHKHTDLGESIPEALYTAVAQVLAYVFQLRSYEKQGGARPQEPGELPVPKELDPASQPQPPGQQEKRELPGW</sequence>
<dbReference type="InterPro" id="IPR029025">
    <property type="entry name" value="T3SS_substrate_exporter_C"/>
</dbReference>
<feature type="transmembrane region" description="Helical" evidence="13">
    <location>
        <begin position="33"/>
        <end position="50"/>
    </location>
</feature>
<keyword evidence="8 13" id="KW-0653">Protein transport</keyword>
<dbReference type="FunFam" id="3.40.1690.10:FF:000001">
    <property type="entry name" value="Flagellar biosynthetic protein FlhB"/>
    <property type="match status" value="1"/>
</dbReference>
<dbReference type="InterPro" id="IPR006135">
    <property type="entry name" value="T3SS_substrate_exporter"/>
</dbReference>
<evidence type="ECO:0000256" key="12">
    <source>
        <dbReference type="ARBA" id="ARBA00025078"/>
    </source>
</evidence>
<feature type="transmembrane region" description="Helical" evidence="13">
    <location>
        <begin position="194"/>
        <end position="214"/>
    </location>
</feature>
<proteinExistence type="inferred from homology"/>
<dbReference type="GO" id="GO:0044780">
    <property type="term" value="P:bacterial-type flagellum assembly"/>
    <property type="evidence" value="ECO:0007669"/>
    <property type="project" value="InterPro"/>
</dbReference>
<keyword evidence="10 13" id="KW-0472">Membrane</keyword>
<evidence type="ECO:0000256" key="6">
    <source>
        <dbReference type="ARBA" id="ARBA00022692"/>
    </source>
</evidence>
<feature type="transmembrane region" description="Helical" evidence="13">
    <location>
        <begin position="146"/>
        <end position="165"/>
    </location>
</feature>
<keyword evidence="5 13" id="KW-1003">Cell membrane</keyword>
<evidence type="ECO:0000313" key="15">
    <source>
        <dbReference type="EMBL" id="BBI98746.1"/>
    </source>
</evidence>
<keyword evidence="15" id="KW-0282">Flagellum</keyword>
<name>A0AAN1SY49_9PROT</name>
<evidence type="ECO:0000256" key="9">
    <source>
        <dbReference type="ARBA" id="ARBA00022989"/>
    </source>
</evidence>
<dbReference type="Pfam" id="PF01312">
    <property type="entry name" value="Bac_export_2"/>
    <property type="match status" value="1"/>
</dbReference>
<dbReference type="SUPFAM" id="SSF160544">
    <property type="entry name" value="EscU C-terminal domain-like"/>
    <property type="match status" value="1"/>
</dbReference>
<feature type="transmembrane region" description="Helical" evidence="13">
    <location>
        <begin position="89"/>
        <end position="111"/>
    </location>
</feature>
<dbReference type="EMBL" id="AP019536">
    <property type="protein sequence ID" value="BBI98746.1"/>
    <property type="molecule type" value="Genomic_DNA"/>
</dbReference>
<gene>
    <name evidence="13 15" type="primary">flhB</name>
    <name evidence="15" type="ORF">FGKAn22_04390</name>
</gene>
<dbReference type="PANTHER" id="PTHR30531:SF12">
    <property type="entry name" value="FLAGELLAR BIOSYNTHETIC PROTEIN FLHB"/>
    <property type="match status" value="1"/>
</dbReference>